<gene>
    <name evidence="4" type="ORF">K461DRAFT_274202</name>
</gene>
<evidence type="ECO:0000313" key="4">
    <source>
        <dbReference type="EMBL" id="KAF2157958.1"/>
    </source>
</evidence>
<dbReference type="SMART" id="SM01010">
    <property type="entry name" value="AMPKBI"/>
    <property type="match status" value="1"/>
</dbReference>
<protein>
    <submittedName>
        <fullName evidence="4">Carbohydrate-binding module family 48 protein</fullName>
    </submittedName>
</protein>
<proteinExistence type="inferred from homology"/>
<feature type="compositionally biased region" description="Polar residues" evidence="2">
    <location>
        <begin position="372"/>
        <end position="386"/>
    </location>
</feature>
<dbReference type="InterPro" id="IPR014756">
    <property type="entry name" value="Ig_E-set"/>
</dbReference>
<dbReference type="GO" id="GO:0019901">
    <property type="term" value="F:protein kinase binding"/>
    <property type="evidence" value="ECO:0007669"/>
    <property type="project" value="TreeGrafter"/>
</dbReference>
<dbReference type="Gene3D" id="6.20.250.60">
    <property type="match status" value="1"/>
</dbReference>
<feature type="region of interest" description="Disordered" evidence="2">
    <location>
        <begin position="1"/>
        <end position="258"/>
    </location>
</feature>
<dbReference type="Pfam" id="PF04739">
    <property type="entry name" value="AMPKBI"/>
    <property type="match status" value="1"/>
</dbReference>
<dbReference type="AlphaFoldDB" id="A0A9P4J9V5"/>
<dbReference type="OrthoDB" id="531008at2759"/>
<feature type="domain" description="Association with the SNF1 complex (ASC)" evidence="3">
    <location>
        <begin position="415"/>
        <end position="536"/>
    </location>
</feature>
<feature type="compositionally biased region" description="Polar residues" evidence="2">
    <location>
        <begin position="224"/>
        <end position="238"/>
    </location>
</feature>
<accession>A0A9P4J9V5</accession>
<feature type="compositionally biased region" description="Polar residues" evidence="2">
    <location>
        <begin position="89"/>
        <end position="101"/>
    </location>
</feature>
<keyword evidence="5" id="KW-1185">Reference proteome</keyword>
<dbReference type="GO" id="GO:0007165">
    <property type="term" value="P:signal transduction"/>
    <property type="evidence" value="ECO:0007669"/>
    <property type="project" value="TreeGrafter"/>
</dbReference>
<evidence type="ECO:0000313" key="5">
    <source>
        <dbReference type="Proteomes" id="UP000799439"/>
    </source>
</evidence>
<reference evidence="4" key="1">
    <citation type="journal article" date="2020" name="Stud. Mycol.">
        <title>101 Dothideomycetes genomes: a test case for predicting lifestyles and emergence of pathogens.</title>
        <authorList>
            <person name="Haridas S."/>
            <person name="Albert R."/>
            <person name="Binder M."/>
            <person name="Bloem J."/>
            <person name="Labutti K."/>
            <person name="Salamov A."/>
            <person name="Andreopoulos B."/>
            <person name="Baker S."/>
            <person name="Barry K."/>
            <person name="Bills G."/>
            <person name="Bluhm B."/>
            <person name="Cannon C."/>
            <person name="Castanera R."/>
            <person name="Culley D."/>
            <person name="Daum C."/>
            <person name="Ezra D."/>
            <person name="Gonzalez J."/>
            <person name="Henrissat B."/>
            <person name="Kuo A."/>
            <person name="Liang C."/>
            <person name="Lipzen A."/>
            <person name="Lutzoni F."/>
            <person name="Magnuson J."/>
            <person name="Mondo S."/>
            <person name="Nolan M."/>
            <person name="Ohm R."/>
            <person name="Pangilinan J."/>
            <person name="Park H.-J."/>
            <person name="Ramirez L."/>
            <person name="Alfaro M."/>
            <person name="Sun H."/>
            <person name="Tritt A."/>
            <person name="Yoshinaga Y."/>
            <person name="Zwiers L.-H."/>
            <person name="Turgeon B."/>
            <person name="Goodwin S."/>
            <person name="Spatafora J."/>
            <person name="Crous P."/>
            <person name="Grigoriev I."/>
        </authorList>
    </citation>
    <scope>NUCLEOTIDE SEQUENCE</scope>
    <source>
        <strain evidence="4">CBS 260.36</strain>
    </source>
</reference>
<feature type="compositionally biased region" description="Low complexity" evidence="2">
    <location>
        <begin position="442"/>
        <end position="465"/>
    </location>
</feature>
<dbReference type="PANTHER" id="PTHR10343">
    <property type="entry name" value="5'-AMP-ACTIVATED PROTEIN KINASE , BETA SUBUNIT"/>
    <property type="match status" value="1"/>
</dbReference>
<feature type="compositionally biased region" description="Low complexity" evidence="2">
    <location>
        <begin position="388"/>
        <end position="406"/>
    </location>
</feature>
<dbReference type="SUPFAM" id="SSF160219">
    <property type="entry name" value="AMPKBI-like"/>
    <property type="match status" value="1"/>
</dbReference>
<feature type="region of interest" description="Disordered" evidence="2">
    <location>
        <begin position="366"/>
        <end position="470"/>
    </location>
</feature>
<dbReference type="EMBL" id="ML996081">
    <property type="protein sequence ID" value="KAF2157958.1"/>
    <property type="molecule type" value="Genomic_DNA"/>
</dbReference>
<dbReference type="InterPro" id="IPR006828">
    <property type="entry name" value="ASC_dom"/>
</dbReference>
<comment type="similarity">
    <text evidence="1">Belongs to the 5'-AMP-activated protein kinase beta subunit family.</text>
</comment>
<dbReference type="Pfam" id="PF16561">
    <property type="entry name" value="AMPK1_CBM"/>
    <property type="match status" value="1"/>
</dbReference>
<dbReference type="SUPFAM" id="SSF81296">
    <property type="entry name" value="E set domains"/>
    <property type="match status" value="1"/>
</dbReference>
<feature type="compositionally biased region" description="Basic and acidic residues" evidence="2">
    <location>
        <begin position="35"/>
        <end position="46"/>
    </location>
</feature>
<dbReference type="InterPro" id="IPR013783">
    <property type="entry name" value="Ig-like_fold"/>
</dbReference>
<dbReference type="InterPro" id="IPR037256">
    <property type="entry name" value="ASC_dom_sf"/>
</dbReference>
<dbReference type="GO" id="GO:0031588">
    <property type="term" value="C:nucleotide-activated protein kinase complex"/>
    <property type="evidence" value="ECO:0007669"/>
    <property type="project" value="TreeGrafter"/>
</dbReference>
<feature type="compositionally biased region" description="Polar residues" evidence="2">
    <location>
        <begin position="1"/>
        <end position="16"/>
    </location>
</feature>
<comment type="caution">
    <text evidence="4">The sequence shown here is derived from an EMBL/GenBank/DDBJ whole genome shotgun (WGS) entry which is preliminary data.</text>
</comment>
<organism evidence="4 5">
    <name type="scientific">Myriangium duriaei CBS 260.36</name>
    <dbReference type="NCBI Taxonomy" id="1168546"/>
    <lineage>
        <taxon>Eukaryota</taxon>
        <taxon>Fungi</taxon>
        <taxon>Dikarya</taxon>
        <taxon>Ascomycota</taxon>
        <taxon>Pezizomycotina</taxon>
        <taxon>Dothideomycetes</taxon>
        <taxon>Dothideomycetidae</taxon>
        <taxon>Myriangiales</taxon>
        <taxon>Myriangiaceae</taxon>
        <taxon>Myriangium</taxon>
    </lineage>
</organism>
<dbReference type="InterPro" id="IPR032640">
    <property type="entry name" value="AMPK1_CBM"/>
</dbReference>
<evidence type="ECO:0000259" key="3">
    <source>
        <dbReference type="SMART" id="SM01010"/>
    </source>
</evidence>
<dbReference type="PANTHER" id="PTHR10343:SF84">
    <property type="entry name" value="5'-AMP-ACTIVATED PROTEIN KINASE SUBUNIT BETA-1"/>
    <property type="match status" value="1"/>
</dbReference>
<feature type="compositionally biased region" description="Polar residues" evidence="2">
    <location>
        <begin position="73"/>
        <end position="82"/>
    </location>
</feature>
<dbReference type="Proteomes" id="UP000799439">
    <property type="component" value="Unassembled WGS sequence"/>
</dbReference>
<dbReference type="GO" id="GO:0005737">
    <property type="term" value="C:cytoplasm"/>
    <property type="evidence" value="ECO:0007669"/>
    <property type="project" value="TreeGrafter"/>
</dbReference>
<feature type="compositionally biased region" description="Polar residues" evidence="2">
    <location>
        <begin position="115"/>
        <end position="146"/>
    </location>
</feature>
<dbReference type="CDD" id="cd02859">
    <property type="entry name" value="E_set_AMPKbeta_like_N"/>
    <property type="match status" value="1"/>
</dbReference>
<sequence length="541" mass="58095">MGNSPSVSQKQTPPSTQRDRDRDHHHPPRTSNDVAQRREPKRRESVHALPSTASKATPAPPSASLESAVGQPIPTSVSTSPVHTRDSAKSSTHSRNRSATIPTPHLRSNDKTAMGNESSKPAQASTAPSSNAPTPTIPQVQASSPVTRPIDAPTEKGKAAAFEPSPLDPTAPLSEAYNLPSASFSRPPRLPLPIEEEEHKPGSPLGDKPEDDTAAIPPLEINETESQVQRKNSVISSNADDEEEPDEFLGPAPEAGANVPRVPTLLEWRDAKPGDKVYVTGTFTNWERKFRLYWDGPSKHANTLSSTLVLPPGTHHLKFLVNNDMQVSPNLPTTVDFTNILVNYIEVVLPPVAPVAVPGVATKPMEIRNKQTTDASSPVRTTSPAVRTTGSTASPSAAGAKSSPKPNKTPQVTIKKGPPKQYTSQIPPYLLDLDTWPPPTDSPDSSADESSAAQKYHRANAAANAQPEPPSLPLFLNKSILNSATPTKDDSSVLVLPNHTVLNHLSTTSIRAGVLASSCTCRYKQRFLTTIFYRPRGEDAE</sequence>
<evidence type="ECO:0000256" key="1">
    <source>
        <dbReference type="ARBA" id="ARBA00010926"/>
    </source>
</evidence>
<name>A0A9P4J9V5_9PEZI</name>
<dbReference type="InterPro" id="IPR050827">
    <property type="entry name" value="CRP1_MDG1_kinase"/>
</dbReference>
<dbReference type="GO" id="GO:0005634">
    <property type="term" value="C:nucleus"/>
    <property type="evidence" value="ECO:0007669"/>
    <property type="project" value="TreeGrafter"/>
</dbReference>
<evidence type="ECO:0000256" key="2">
    <source>
        <dbReference type="SAM" id="MobiDB-lite"/>
    </source>
</evidence>
<dbReference type="Gene3D" id="2.60.40.10">
    <property type="entry name" value="Immunoglobulins"/>
    <property type="match status" value="1"/>
</dbReference>